<dbReference type="HAMAP" id="MF_00772">
    <property type="entry name" value="OGT"/>
    <property type="match status" value="1"/>
</dbReference>
<comment type="function">
    <text evidence="9">Involved in the cellular defense against the biological effects of O6-methylguanine (O6-MeG) and O4-methylthymine (O4-MeT) in DNA. Repairs the methylated nucleobase in DNA by stoichiometrically transferring the methyl group to a cysteine residue in the enzyme. This is a suicide reaction: the enzyme is irreversibly inactivated.</text>
</comment>
<dbReference type="InterPro" id="IPR036631">
    <property type="entry name" value="MGMT_N_sf"/>
</dbReference>
<dbReference type="NCBIfam" id="TIGR00589">
    <property type="entry name" value="ogt"/>
    <property type="match status" value="1"/>
</dbReference>
<comment type="catalytic activity">
    <reaction evidence="1 9">
        <text>a 4-O-methyl-thymidine in DNA + L-cysteinyl-[protein] = a thymidine in DNA + S-methyl-L-cysteinyl-[protein]</text>
        <dbReference type="Rhea" id="RHEA:53428"/>
        <dbReference type="Rhea" id="RHEA-COMP:10131"/>
        <dbReference type="Rhea" id="RHEA-COMP:10132"/>
        <dbReference type="Rhea" id="RHEA-COMP:13555"/>
        <dbReference type="Rhea" id="RHEA-COMP:13556"/>
        <dbReference type="ChEBI" id="CHEBI:29950"/>
        <dbReference type="ChEBI" id="CHEBI:82612"/>
        <dbReference type="ChEBI" id="CHEBI:137386"/>
        <dbReference type="ChEBI" id="CHEBI:137387"/>
        <dbReference type="EC" id="2.1.1.63"/>
    </reaction>
</comment>
<dbReference type="GO" id="GO:0003908">
    <property type="term" value="F:methylated-DNA-[protein]-cysteine S-methyltransferase activity"/>
    <property type="evidence" value="ECO:0007669"/>
    <property type="project" value="UniProtKB-UniRule"/>
</dbReference>
<dbReference type="Proteomes" id="UP000708805">
    <property type="component" value="Unassembled WGS sequence"/>
</dbReference>
<dbReference type="GO" id="GO:0032259">
    <property type="term" value="P:methylation"/>
    <property type="evidence" value="ECO:0007669"/>
    <property type="project" value="UniProtKB-KW"/>
</dbReference>
<evidence type="ECO:0000256" key="1">
    <source>
        <dbReference type="ARBA" id="ARBA00001286"/>
    </source>
</evidence>
<accession>A0A9X0ZQV1</accession>
<keyword evidence="6 9" id="KW-0227">DNA damage</keyword>
<dbReference type="InterPro" id="IPR014048">
    <property type="entry name" value="MethylDNA_cys_MeTrfase_DNA-bd"/>
</dbReference>
<evidence type="ECO:0000313" key="13">
    <source>
        <dbReference type="Proteomes" id="UP000708805"/>
    </source>
</evidence>
<keyword evidence="3 9" id="KW-0963">Cytoplasm</keyword>
<dbReference type="Pfam" id="PF02870">
    <property type="entry name" value="Methyltransf_1N"/>
    <property type="match status" value="1"/>
</dbReference>
<dbReference type="Gene3D" id="3.30.160.70">
    <property type="entry name" value="Methylated DNA-protein cysteine methyltransferase domain"/>
    <property type="match status" value="1"/>
</dbReference>
<dbReference type="SUPFAM" id="SSF53155">
    <property type="entry name" value="Methylated DNA-protein cysteine methyltransferase domain"/>
    <property type="match status" value="1"/>
</dbReference>
<evidence type="ECO:0000256" key="6">
    <source>
        <dbReference type="ARBA" id="ARBA00022763"/>
    </source>
</evidence>
<evidence type="ECO:0000259" key="11">
    <source>
        <dbReference type="Pfam" id="PF02870"/>
    </source>
</evidence>
<protein>
    <recommendedName>
        <fullName evidence="9">Methylated-DNA--protein-cysteine methyltransferase</fullName>
        <ecNumber evidence="9">2.1.1.63</ecNumber>
    </recommendedName>
    <alternativeName>
        <fullName evidence="9">6-O-methylguanine-DNA methyltransferase</fullName>
        <shortName evidence="9">MGMT</shortName>
    </alternativeName>
    <alternativeName>
        <fullName evidence="9">O-6-methylguanine-DNA-alkyltransferase</fullName>
    </alternativeName>
</protein>
<evidence type="ECO:0000256" key="7">
    <source>
        <dbReference type="ARBA" id="ARBA00023204"/>
    </source>
</evidence>
<evidence type="ECO:0000256" key="3">
    <source>
        <dbReference type="ARBA" id="ARBA00022490"/>
    </source>
</evidence>
<keyword evidence="5 9" id="KW-0808">Transferase</keyword>
<comment type="catalytic activity">
    <reaction evidence="8 9">
        <text>a 6-O-methyl-2'-deoxyguanosine in DNA + L-cysteinyl-[protein] = S-methyl-L-cysteinyl-[protein] + a 2'-deoxyguanosine in DNA</text>
        <dbReference type="Rhea" id="RHEA:24000"/>
        <dbReference type="Rhea" id="RHEA-COMP:10131"/>
        <dbReference type="Rhea" id="RHEA-COMP:10132"/>
        <dbReference type="Rhea" id="RHEA-COMP:11367"/>
        <dbReference type="Rhea" id="RHEA-COMP:11368"/>
        <dbReference type="ChEBI" id="CHEBI:29950"/>
        <dbReference type="ChEBI" id="CHEBI:82612"/>
        <dbReference type="ChEBI" id="CHEBI:85445"/>
        <dbReference type="ChEBI" id="CHEBI:85448"/>
        <dbReference type="EC" id="2.1.1.63"/>
    </reaction>
</comment>
<dbReference type="InterPro" id="IPR036388">
    <property type="entry name" value="WH-like_DNA-bd_sf"/>
</dbReference>
<dbReference type="InterPro" id="IPR036217">
    <property type="entry name" value="MethylDNA_cys_MeTrfase_DNAb"/>
</dbReference>
<feature type="domain" description="Methylated-DNA-[protein]-cysteine S-methyltransferase DNA binding" evidence="10">
    <location>
        <begin position="123"/>
        <end position="202"/>
    </location>
</feature>
<evidence type="ECO:0000313" key="12">
    <source>
        <dbReference type="EMBL" id="MBS9339519.1"/>
    </source>
</evidence>
<sequence>MKTVWLLGGRHVRLISVSKEIWKMNNHIQRPSENAADSLNRIEIDTPLGEMTAVFSRKGLCLLEFTDQQTLSRELQAVMKHHNAEECIEQKNADTENLRRQLAEYFAGRRQNFDIPLDLIGTPFQQQVWHILQTIPYGDTRSYKQQAEALANPKAVRAVAAANGANKISIIIPCHRVIGSNGKLTGYAGGLPRKQALLDLESHRIPLF</sequence>
<dbReference type="FunFam" id="1.10.10.10:FF:000214">
    <property type="entry name" value="Methylated-DNA--protein-cysteine methyltransferase"/>
    <property type="match status" value="1"/>
</dbReference>
<comment type="subcellular location">
    <subcellularLocation>
        <location evidence="9">Cytoplasm</location>
    </subcellularLocation>
</comment>
<evidence type="ECO:0000259" key="10">
    <source>
        <dbReference type="Pfam" id="PF01035"/>
    </source>
</evidence>
<dbReference type="GO" id="GO:0006307">
    <property type="term" value="P:DNA alkylation repair"/>
    <property type="evidence" value="ECO:0007669"/>
    <property type="project" value="UniProtKB-UniRule"/>
</dbReference>
<keyword evidence="4 9" id="KW-0489">Methyltransferase</keyword>
<proteinExistence type="inferred from homology"/>
<evidence type="ECO:0000256" key="4">
    <source>
        <dbReference type="ARBA" id="ARBA00022603"/>
    </source>
</evidence>
<dbReference type="PANTHER" id="PTHR10815">
    <property type="entry name" value="METHYLATED-DNA--PROTEIN-CYSTEINE METHYLTRANSFERASE"/>
    <property type="match status" value="1"/>
</dbReference>
<comment type="miscellaneous">
    <text evidence="9">This enzyme catalyzes only one turnover and therefore is not strictly catalytic. According to one definition, an enzyme is a biocatalyst that acts repeatedly and over many reaction cycles.</text>
</comment>
<dbReference type="InterPro" id="IPR001497">
    <property type="entry name" value="MethylDNA_cys_MeTrfase_AS"/>
</dbReference>
<dbReference type="AlphaFoldDB" id="A0A9X0ZQV1"/>
<evidence type="ECO:0000256" key="2">
    <source>
        <dbReference type="ARBA" id="ARBA00008711"/>
    </source>
</evidence>
<dbReference type="PANTHER" id="PTHR10815:SF5">
    <property type="entry name" value="METHYLATED-DNA--PROTEIN-CYSTEINE METHYLTRANSFERASE"/>
    <property type="match status" value="1"/>
</dbReference>
<dbReference type="PROSITE" id="PS00374">
    <property type="entry name" value="MGMT"/>
    <property type="match status" value="1"/>
</dbReference>
<evidence type="ECO:0000256" key="5">
    <source>
        <dbReference type="ARBA" id="ARBA00022679"/>
    </source>
</evidence>
<evidence type="ECO:0000256" key="9">
    <source>
        <dbReference type="HAMAP-Rule" id="MF_00772"/>
    </source>
</evidence>
<comment type="caution">
    <text evidence="12">The sequence shown here is derived from an EMBL/GenBank/DDBJ whole genome shotgun (WGS) entry which is preliminary data.</text>
</comment>
<keyword evidence="7 9" id="KW-0234">DNA repair</keyword>
<reference evidence="12" key="1">
    <citation type="submission" date="2021-04" db="EMBL/GenBank/DDBJ databases">
        <title>Genomic characterization of endocarditis-associated Neisseria elongata subsp. nitroreducens.</title>
        <authorList>
            <person name="Schorner M."/>
            <person name="Passarelli-Araujo H."/>
            <person name="Scheffer M."/>
            <person name="Barazzetti F."/>
            <person name="Martins J."/>
            <person name="Machado H."/>
            <person name="Palmeiro J."/>
            <person name="Bazzo M."/>
        </authorList>
    </citation>
    <scope>NUCLEOTIDE SEQUENCE</scope>
    <source>
        <strain evidence="12">Nel_M001</strain>
    </source>
</reference>
<feature type="active site" description="Nucleophile; methyl group acceptor" evidence="9">
    <location>
        <position position="174"/>
    </location>
</feature>
<dbReference type="InterPro" id="IPR008332">
    <property type="entry name" value="MethylG_MeTrfase_N"/>
</dbReference>
<name>A0A9X0ZQV1_NEIEL</name>
<organism evidence="12 13">
    <name type="scientific">Neisseria elongata subsp. nitroreducens</name>
    <dbReference type="NCBI Taxonomy" id="90367"/>
    <lineage>
        <taxon>Bacteria</taxon>
        <taxon>Pseudomonadati</taxon>
        <taxon>Pseudomonadota</taxon>
        <taxon>Betaproteobacteria</taxon>
        <taxon>Neisseriales</taxon>
        <taxon>Neisseriaceae</taxon>
        <taxon>Neisseria</taxon>
    </lineage>
</organism>
<dbReference type="Pfam" id="PF01035">
    <property type="entry name" value="DNA_binding_1"/>
    <property type="match status" value="1"/>
</dbReference>
<comment type="similarity">
    <text evidence="2 9">Belongs to the MGMT family.</text>
</comment>
<dbReference type="CDD" id="cd06445">
    <property type="entry name" value="ATase"/>
    <property type="match status" value="1"/>
</dbReference>
<dbReference type="GO" id="GO:0005737">
    <property type="term" value="C:cytoplasm"/>
    <property type="evidence" value="ECO:0007669"/>
    <property type="project" value="UniProtKB-SubCell"/>
</dbReference>
<dbReference type="Gene3D" id="1.10.10.10">
    <property type="entry name" value="Winged helix-like DNA-binding domain superfamily/Winged helix DNA-binding domain"/>
    <property type="match status" value="1"/>
</dbReference>
<dbReference type="EMBL" id="JAGJWT010000001">
    <property type="protein sequence ID" value="MBS9339519.1"/>
    <property type="molecule type" value="Genomic_DNA"/>
</dbReference>
<dbReference type="EC" id="2.1.1.63" evidence="9"/>
<dbReference type="InterPro" id="IPR023546">
    <property type="entry name" value="MGMT"/>
</dbReference>
<gene>
    <name evidence="12" type="ORF">J8641_01505</name>
</gene>
<dbReference type="SUPFAM" id="SSF46767">
    <property type="entry name" value="Methylated DNA-protein cysteine methyltransferase, C-terminal domain"/>
    <property type="match status" value="1"/>
</dbReference>
<evidence type="ECO:0000256" key="8">
    <source>
        <dbReference type="ARBA" id="ARBA00049348"/>
    </source>
</evidence>
<feature type="domain" description="Methylguanine DNA methyltransferase ribonuclease-like" evidence="11">
    <location>
        <begin position="44"/>
        <end position="119"/>
    </location>
</feature>